<sequence>MPYATQQDLVDRFGETEVIQLSDRANTGAIDVDVVAAKLGDAEAEINSYLVGRYTLPLNPVPAALQRVACDIARYHLFDDRPTEYVAQRYKDAIRFLELVAKGSVQLGTDPEGNAPPSAAGAPEYSAREPVFNRDKLKDFTG</sequence>
<reference evidence="3" key="1">
    <citation type="journal article" date="2019" name="Int. J. Syst. Evol. Microbiol.">
        <title>The Global Catalogue of Microorganisms (GCM) 10K type strain sequencing project: providing services to taxonomists for standard genome sequencing and annotation.</title>
        <authorList>
            <consortium name="The Broad Institute Genomics Platform"/>
            <consortium name="The Broad Institute Genome Sequencing Center for Infectious Disease"/>
            <person name="Wu L."/>
            <person name="Ma J."/>
        </authorList>
    </citation>
    <scope>NUCLEOTIDE SEQUENCE [LARGE SCALE GENOMIC DNA]</scope>
    <source>
        <strain evidence="3">KCTC 42441</strain>
    </source>
</reference>
<dbReference type="Pfam" id="PF07030">
    <property type="entry name" value="Phage_Mu_Gp36"/>
    <property type="match status" value="1"/>
</dbReference>
<keyword evidence="3" id="KW-1185">Reference proteome</keyword>
<evidence type="ECO:0000256" key="1">
    <source>
        <dbReference type="SAM" id="MobiDB-lite"/>
    </source>
</evidence>
<dbReference type="Proteomes" id="UP001595705">
    <property type="component" value="Unassembled WGS sequence"/>
</dbReference>
<dbReference type="InterPro" id="IPR009752">
    <property type="entry name" value="Phage_Mu_GpJ"/>
</dbReference>
<dbReference type="RefSeq" id="WP_386744226.1">
    <property type="nucleotide sequence ID" value="NZ_JBHRYA010000007.1"/>
</dbReference>
<gene>
    <name evidence="2" type="ORF">ACFONC_11660</name>
</gene>
<organism evidence="2 3">
    <name type="scientific">Luteimonas soli</name>
    <dbReference type="NCBI Taxonomy" id="1648966"/>
    <lineage>
        <taxon>Bacteria</taxon>
        <taxon>Pseudomonadati</taxon>
        <taxon>Pseudomonadota</taxon>
        <taxon>Gammaproteobacteria</taxon>
        <taxon>Lysobacterales</taxon>
        <taxon>Lysobacteraceae</taxon>
        <taxon>Luteimonas</taxon>
    </lineage>
</organism>
<evidence type="ECO:0000313" key="3">
    <source>
        <dbReference type="Proteomes" id="UP001595705"/>
    </source>
</evidence>
<accession>A0ABV7XN47</accession>
<proteinExistence type="predicted"/>
<dbReference type="EMBL" id="JBHRYA010000007">
    <property type="protein sequence ID" value="MFC3716807.1"/>
    <property type="molecule type" value="Genomic_DNA"/>
</dbReference>
<comment type="caution">
    <text evidence="2">The sequence shown here is derived from an EMBL/GenBank/DDBJ whole genome shotgun (WGS) entry which is preliminary data.</text>
</comment>
<feature type="region of interest" description="Disordered" evidence="1">
    <location>
        <begin position="107"/>
        <end position="142"/>
    </location>
</feature>
<evidence type="ECO:0000313" key="2">
    <source>
        <dbReference type="EMBL" id="MFC3716807.1"/>
    </source>
</evidence>
<feature type="compositionally biased region" description="Basic and acidic residues" evidence="1">
    <location>
        <begin position="131"/>
        <end position="142"/>
    </location>
</feature>
<name>A0ABV7XN47_9GAMM</name>
<protein>
    <submittedName>
        <fullName evidence="2">Gp436 family protein</fullName>
    </submittedName>
</protein>